<keyword evidence="2" id="KW-1185">Reference proteome</keyword>
<reference evidence="2" key="1">
    <citation type="journal article" date="2019" name="Int. J. Syst. Evol. Microbiol.">
        <title>The Global Catalogue of Microorganisms (GCM) 10K type strain sequencing project: providing services to taxonomists for standard genome sequencing and annotation.</title>
        <authorList>
            <consortium name="The Broad Institute Genomics Platform"/>
            <consortium name="The Broad Institute Genome Sequencing Center for Infectious Disease"/>
            <person name="Wu L."/>
            <person name="Ma J."/>
        </authorList>
    </citation>
    <scope>NUCLEOTIDE SEQUENCE [LARGE SCALE GENOMIC DNA]</scope>
    <source>
        <strain evidence="2">ICMP 19515</strain>
    </source>
</reference>
<proteinExistence type="predicted"/>
<dbReference type="EMBL" id="JBHRVD010000001">
    <property type="protein sequence ID" value="MFC3326069.1"/>
    <property type="molecule type" value="Genomic_DNA"/>
</dbReference>
<dbReference type="Proteomes" id="UP001595648">
    <property type="component" value="Unassembled WGS sequence"/>
</dbReference>
<protein>
    <recommendedName>
        <fullName evidence="3">Abi-like protein</fullName>
    </recommendedName>
</protein>
<dbReference type="RefSeq" id="WP_378984617.1">
    <property type="nucleotide sequence ID" value="NZ_JBHRVD010000001.1"/>
</dbReference>
<evidence type="ECO:0000313" key="2">
    <source>
        <dbReference type="Proteomes" id="UP001595648"/>
    </source>
</evidence>
<sequence length="347" mass="39127">MLKEYLDHEISTPEAAAYYAFCRQANSDLIRHSLKELKGFAKSAKRLKAAGKDAPPFLPKLTRIYFRKVEEQARLFTALSIFEAAYRVHLATWMEQHYGVKKWWDPVYTTLIGGGGCAQVTNISGVELTPAVANAIDKLLKGIDGYDLKGATVVKQANGHSLLCYSKLSDLEELIKEQWVSFKASLRIHNPSLTALPSFISAFKRIRDSRNSCFHHREVSDRPGLLRSIENMLDLIDIHLDTASINARTSAVKPMTTGIQWHERHNFGLVQSLTYDIELHFEDQKSRSTIDGRTQFEAIQRAIDGVAADDRLKLKGIQIQTRAADLAKTDIEEAIKKVGVIETRFQQ</sequence>
<evidence type="ECO:0000313" key="1">
    <source>
        <dbReference type="EMBL" id="MFC3326069.1"/>
    </source>
</evidence>
<evidence type="ECO:0008006" key="3">
    <source>
        <dbReference type="Google" id="ProtNLM"/>
    </source>
</evidence>
<gene>
    <name evidence="1" type="ORF">ACFOJ9_30560</name>
</gene>
<accession>A0ABV7MYA7</accession>
<name>A0ABV7MYA7_9HYPH</name>
<comment type="caution">
    <text evidence="1">The sequence shown here is derived from an EMBL/GenBank/DDBJ whole genome shotgun (WGS) entry which is preliminary data.</text>
</comment>
<organism evidence="1 2">
    <name type="scientific">Mesorhizobium cantuariense</name>
    <dbReference type="NCBI Taxonomy" id="1300275"/>
    <lineage>
        <taxon>Bacteria</taxon>
        <taxon>Pseudomonadati</taxon>
        <taxon>Pseudomonadota</taxon>
        <taxon>Alphaproteobacteria</taxon>
        <taxon>Hyphomicrobiales</taxon>
        <taxon>Phyllobacteriaceae</taxon>
        <taxon>Mesorhizobium</taxon>
    </lineage>
</organism>